<feature type="domain" description="Helicase ATP-binding" evidence="2">
    <location>
        <begin position="309"/>
        <end position="457"/>
    </location>
</feature>
<feature type="region of interest" description="Disordered" evidence="1">
    <location>
        <begin position="87"/>
        <end position="182"/>
    </location>
</feature>
<sequence length="457" mass="52739">MSTAGSFEAITGEKRRVAHRPNESVKDVIHGKFADIKEWQKGQSSTASTWIKRLQTLTDSESGDQKTDEKEPVKWLCKPRLNGFLKQDDTHVATQPTTKRGGRKRAIISSSSDEKSESGEKRVPISLKMMVKKVKKHKKYVNSSSEESESDDEHYDSDSSARIGKSDNNSENGQIVRRRNNQNTPSMVLKNCCVTFFNEANRNMLMATPRINDKVADFIINNRPFRDYDDLESRLLQCPRGSYAAEQYLDFLENRSILENILDDCRRHSEEIYSALDSIKSKQLQMKPKLLSEECQLHPYQQIGLNWLMMMHKLKLNAILADEMGLGKTVQVIAFITYLKSEQIKGPHLIVVPSSTIENWLSEFSKWSPKVNIITYYGSIADRRQLRHMATDKNIDVLLTTYNMVGSKTEDRKFFKRFRINYVIYDEGHLLKNCNTDRYKNLMKIHVCLISYITEVL</sequence>
<evidence type="ECO:0000313" key="4">
    <source>
        <dbReference type="Proteomes" id="UP000280834"/>
    </source>
</evidence>
<proteinExistence type="predicted"/>
<dbReference type="SMART" id="SM00487">
    <property type="entry name" value="DEXDc"/>
    <property type="match status" value="1"/>
</dbReference>
<accession>A0A0R3QUG2</accession>
<feature type="compositionally biased region" description="Basic and acidic residues" evidence="1">
    <location>
        <begin position="112"/>
        <end position="123"/>
    </location>
</feature>
<dbReference type="STRING" id="42155.A0A0R3QUG2"/>
<evidence type="ECO:0000259" key="2">
    <source>
        <dbReference type="PROSITE" id="PS51192"/>
    </source>
</evidence>
<dbReference type="InterPro" id="IPR014001">
    <property type="entry name" value="Helicase_ATP-bd"/>
</dbReference>
<dbReference type="InterPro" id="IPR038718">
    <property type="entry name" value="SNF2-like_sf"/>
</dbReference>
<dbReference type="Proteomes" id="UP000280834">
    <property type="component" value="Unassembled WGS sequence"/>
</dbReference>
<dbReference type="WBParaSite" id="BTMF_0001136401-mRNA-1">
    <property type="protein sequence ID" value="BTMF_0001136401-mRNA-1"/>
    <property type="gene ID" value="BTMF_0001136401"/>
</dbReference>
<name>A0A0R3QUG2_9BILA</name>
<evidence type="ECO:0000313" key="5">
    <source>
        <dbReference type="WBParaSite" id="BTMF_0001136401-mRNA-1"/>
    </source>
</evidence>
<reference evidence="5" key="1">
    <citation type="submission" date="2017-02" db="UniProtKB">
        <authorList>
            <consortium name="WormBaseParasite"/>
        </authorList>
    </citation>
    <scope>IDENTIFICATION</scope>
</reference>
<dbReference type="InterPro" id="IPR027417">
    <property type="entry name" value="P-loop_NTPase"/>
</dbReference>
<keyword evidence="4" id="KW-1185">Reference proteome</keyword>
<dbReference type="SUPFAM" id="SSF52540">
    <property type="entry name" value="P-loop containing nucleoside triphosphate hydrolases"/>
    <property type="match status" value="1"/>
</dbReference>
<gene>
    <name evidence="3" type="ORF">BTMF_LOCUS9398</name>
</gene>
<evidence type="ECO:0000256" key="1">
    <source>
        <dbReference type="SAM" id="MobiDB-lite"/>
    </source>
</evidence>
<dbReference type="InterPro" id="IPR000330">
    <property type="entry name" value="SNF2_N"/>
</dbReference>
<feature type="region of interest" description="Disordered" evidence="1">
    <location>
        <begin position="1"/>
        <end position="23"/>
    </location>
</feature>
<dbReference type="AlphaFoldDB" id="A0A0R3QUG2"/>
<feature type="compositionally biased region" description="Basic and acidic residues" evidence="1">
    <location>
        <begin position="11"/>
        <end position="23"/>
    </location>
</feature>
<dbReference type="PANTHER" id="PTHR10799">
    <property type="entry name" value="SNF2/RAD54 HELICASE FAMILY"/>
    <property type="match status" value="1"/>
</dbReference>
<dbReference type="GO" id="GO:0005524">
    <property type="term" value="F:ATP binding"/>
    <property type="evidence" value="ECO:0007669"/>
    <property type="project" value="InterPro"/>
</dbReference>
<reference evidence="3 4" key="2">
    <citation type="submission" date="2018-11" db="EMBL/GenBank/DDBJ databases">
        <authorList>
            <consortium name="Pathogen Informatics"/>
        </authorList>
    </citation>
    <scope>NUCLEOTIDE SEQUENCE [LARGE SCALE GENOMIC DNA]</scope>
</reference>
<feature type="compositionally biased region" description="Acidic residues" evidence="1">
    <location>
        <begin position="146"/>
        <end position="155"/>
    </location>
</feature>
<organism evidence="5">
    <name type="scientific">Brugia timori</name>
    <dbReference type="NCBI Taxonomy" id="42155"/>
    <lineage>
        <taxon>Eukaryota</taxon>
        <taxon>Metazoa</taxon>
        <taxon>Ecdysozoa</taxon>
        <taxon>Nematoda</taxon>
        <taxon>Chromadorea</taxon>
        <taxon>Rhabditida</taxon>
        <taxon>Spirurina</taxon>
        <taxon>Spiruromorpha</taxon>
        <taxon>Filarioidea</taxon>
        <taxon>Onchocercidae</taxon>
        <taxon>Brugia</taxon>
    </lineage>
</organism>
<dbReference type="Gene3D" id="3.40.50.10810">
    <property type="entry name" value="Tandem AAA-ATPase domain"/>
    <property type="match status" value="1"/>
</dbReference>
<dbReference type="EMBL" id="UZAG01016921">
    <property type="protein sequence ID" value="VDO31772.1"/>
    <property type="molecule type" value="Genomic_DNA"/>
</dbReference>
<evidence type="ECO:0000313" key="3">
    <source>
        <dbReference type="EMBL" id="VDO31772.1"/>
    </source>
</evidence>
<dbReference type="Pfam" id="PF00176">
    <property type="entry name" value="SNF2-rel_dom"/>
    <property type="match status" value="1"/>
</dbReference>
<dbReference type="PROSITE" id="PS51192">
    <property type="entry name" value="HELICASE_ATP_BIND_1"/>
    <property type="match status" value="1"/>
</dbReference>
<protein>
    <submittedName>
        <fullName evidence="5">Helicase ATP-binding domain-containing protein</fullName>
    </submittedName>
</protein>
<feature type="compositionally biased region" description="Basic residues" evidence="1">
    <location>
        <begin position="130"/>
        <end position="140"/>
    </location>
</feature>